<reference evidence="2 3" key="1">
    <citation type="journal article" date="2012" name="Science">
        <title>The Paleozoic origin of enzymatic lignin decomposition reconstructed from 31 fungal genomes.</title>
        <authorList>
            <person name="Floudas D."/>
            <person name="Binder M."/>
            <person name="Riley R."/>
            <person name="Barry K."/>
            <person name="Blanchette R.A."/>
            <person name="Henrissat B."/>
            <person name="Martinez A.T."/>
            <person name="Otillar R."/>
            <person name="Spatafora J.W."/>
            <person name="Yadav J.S."/>
            <person name="Aerts A."/>
            <person name="Benoit I."/>
            <person name="Boyd A."/>
            <person name="Carlson A."/>
            <person name="Copeland A."/>
            <person name="Coutinho P.M."/>
            <person name="de Vries R.P."/>
            <person name="Ferreira P."/>
            <person name="Findley K."/>
            <person name="Foster B."/>
            <person name="Gaskell J."/>
            <person name="Glotzer D."/>
            <person name="Gorecki P."/>
            <person name="Heitman J."/>
            <person name="Hesse C."/>
            <person name="Hori C."/>
            <person name="Igarashi K."/>
            <person name="Jurgens J.A."/>
            <person name="Kallen N."/>
            <person name="Kersten P."/>
            <person name="Kohler A."/>
            <person name="Kuees U."/>
            <person name="Kumar T.K.A."/>
            <person name="Kuo A."/>
            <person name="LaButti K."/>
            <person name="Larrondo L.F."/>
            <person name="Lindquist E."/>
            <person name="Ling A."/>
            <person name="Lombard V."/>
            <person name="Lucas S."/>
            <person name="Lundell T."/>
            <person name="Martin R."/>
            <person name="McLaughlin D.J."/>
            <person name="Morgenstern I."/>
            <person name="Morin E."/>
            <person name="Murat C."/>
            <person name="Nagy L.G."/>
            <person name="Nolan M."/>
            <person name="Ohm R.A."/>
            <person name="Patyshakuliyeva A."/>
            <person name="Rokas A."/>
            <person name="Ruiz-Duenas F.J."/>
            <person name="Sabat G."/>
            <person name="Salamov A."/>
            <person name="Samejima M."/>
            <person name="Schmutz J."/>
            <person name="Slot J.C."/>
            <person name="St John F."/>
            <person name="Stenlid J."/>
            <person name="Sun H."/>
            <person name="Sun S."/>
            <person name="Syed K."/>
            <person name="Tsang A."/>
            <person name="Wiebenga A."/>
            <person name="Young D."/>
            <person name="Pisabarro A."/>
            <person name="Eastwood D.C."/>
            <person name="Martin F."/>
            <person name="Cullen D."/>
            <person name="Grigoriev I.V."/>
            <person name="Hibbett D.S."/>
        </authorList>
    </citation>
    <scope>NUCLEOTIDE SEQUENCE [LARGE SCALE GENOMIC DNA]</scope>
    <source>
        <strain evidence="2 3">MD-104</strain>
    </source>
</reference>
<dbReference type="STRING" id="742152.A0A2H3JKV6"/>
<feature type="compositionally biased region" description="Basic and acidic residues" evidence="1">
    <location>
        <begin position="165"/>
        <end position="178"/>
    </location>
</feature>
<accession>A0A2H3JKV6</accession>
<feature type="compositionally biased region" description="Basic residues" evidence="1">
    <location>
        <begin position="302"/>
        <end position="312"/>
    </location>
</feature>
<dbReference type="Proteomes" id="UP000218811">
    <property type="component" value="Unassembled WGS sequence"/>
</dbReference>
<feature type="compositionally biased region" description="Polar residues" evidence="1">
    <location>
        <begin position="257"/>
        <end position="277"/>
    </location>
</feature>
<feature type="region of interest" description="Disordered" evidence="1">
    <location>
        <begin position="165"/>
        <end position="312"/>
    </location>
</feature>
<dbReference type="OMA" id="MVETHKI"/>
<feature type="compositionally biased region" description="Acidic residues" evidence="1">
    <location>
        <begin position="54"/>
        <end position="86"/>
    </location>
</feature>
<proteinExistence type="predicted"/>
<feature type="region of interest" description="Disordered" evidence="1">
    <location>
        <begin position="1"/>
        <end position="98"/>
    </location>
</feature>
<evidence type="ECO:0000256" key="1">
    <source>
        <dbReference type="SAM" id="MobiDB-lite"/>
    </source>
</evidence>
<dbReference type="EMBL" id="KB468124">
    <property type="protein sequence ID" value="PCH42501.1"/>
    <property type="molecule type" value="Genomic_DNA"/>
</dbReference>
<evidence type="ECO:0000313" key="3">
    <source>
        <dbReference type="Proteomes" id="UP000218811"/>
    </source>
</evidence>
<sequence>MFKRVLKRRRRQEEDEELGLDGETKEMLGWRDIDDSSSDSDSDSDSASDNSGGEPDERDVFDEDMDDEEDEIEQSDDDEEGSDAEEPPVSLAEALKDPLYTVSQEPDVQACIVCPGKIFKHETSVEVHRSSNAHIRKFKRFVQAAEKLGPDADVKDVLMAADDVAKSGMKKEEGEPSKRQLKRQAREAAIAAKRKKRKELKATGIARKATKALTESEQSTSEKHSQANGHAQKERKVDSKQRKVESIRKPSSRTTREATQSPQTAKTVTKSDLTKSSKPYKVLKPNKSEQKAAETAATPKPGTKRKRAAKDV</sequence>
<dbReference type="AlphaFoldDB" id="A0A2H3JKV6"/>
<feature type="compositionally biased region" description="Basic and acidic residues" evidence="1">
    <location>
        <begin position="22"/>
        <end position="34"/>
    </location>
</feature>
<evidence type="ECO:0000313" key="2">
    <source>
        <dbReference type="EMBL" id="PCH42501.1"/>
    </source>
</evidence>
<organism evidence="2 3">
    <name type="scientific">Wolfiporia cocos (strain MD-104)</name>
    <name type="common">Brown rot fungus</name>
    <dbReference type="NCBI Taxonomy" id="742152"/>
    <lineage>
        <taxon>Eukaryota</taxon>
        <taxon>Fungi</taxon>
        <taxon>Dikarya</taxon>
        <taxon>Basidiomycota</taxon>
        <taxon>Agaricomycotina</taxon>
        <taxon>Agaricomycetes</taxon>
        <taxon>Polyporales</taxon>
        <taxon>Phaeolaceae</taxon>
        <taxon>Wolfiporia</taxon>
    </lineage>
</organism>
<feature type="compositionally biased region" description="Basic and acidic residues" evidence="1">
    <location>
        <begin position="220"/>
        <end position="248"/>
    </location>
</feature>
<feature type="compositionally biased region" description="Acidic residues" evidence="1">
    <location>
        <begin position="35"/>
        <end position="46"/>
    </location>
</feature>
<feature type="compositionally biased region" description="Basic residues" evidence="1">
    <location>
        <begin position="1"/>
        <end position="10"/>
    </location>
</feature>
<name>A0A2H3JKV6_WOLCO</name>
<dbReference type="OrthoDB" id="2538461at2759"/>
<gene>
    <name evidence="2" type="ORF">WOLCODRAFT_152538</name>
</gene>
<keyword evidence="3" id="KW-1185">Reference proteome</keyword>
<protein>
    <submittedName>
        <fullName evidence="2">Uncharacterized protein</fullName>
    </submittedName>
</protein>